<dbReference type="OrthoDB" id="21449at2759"/>
<dbReference type="EMBL" id="JAEFCI010012403">
    <property type="protein sequence ID" value="KAG5456025.1"/>
    <property type="molecule type" value="Genomic_DNA"/>
</dbReference>
<evidence type="ECO:0000256" key="3">
    <source>
        <dbReference type="SAM" id="MobiDB-lite"/>
    </source>
</evidence>
<dbReference type="SUPFAM" id="SSF47370">
    <property type="entry name" value="Bromodomain"/>
    <property type="match status" value="1"/>
</dbReference>
<dbReference type="GO" id="GO:0000785">
    <property type="term" value="C:chromatin"/>
    <property type="evidence" value="ECO:0007669"/>
    <property type="project" value="TreeGrafter"/>
</dbReference>
<dbReference type="PRINTS" id="PR00503">
    <property type="entry name" value="BROMODOMAIN"/>
</dbReference>
<reference evidence="5 6" key="1">
    <citation type="journal article" name="Sci. Rep.">
        <title>Genome-scale phylogenetic analyses confirm Olpidium as the closest living zoosporic fungus to the non-flagellated, terrestrial fungi.</title>
        <authorList>
            <person name="Chang Y."/>
            <person name="Rochon D."/>
            <person name="Sekimoto S."/>
            <person name="Wang Y."/>
            <person name="Chovatia M."/>
            <person name="Sandor L."/>
            <person name="Salamov A."/>
            <person name="Grigoriev I.V."/>
            <person name="Stajich J.E."/>
            <person name="Spatafora J.W."/>
        </authorList>
    </citation>
    <scope>NUCLEOTIDE SEQUENCE [LARGE SCALE GENOMIC DNA]</scope>
    <source>
        <strain evidence="5">S191</strain>
    </source>
</reference>
<dbReference type="SMART" id="SM00297">
    <property type="entry name" value="BROMO"/>
    <property type="match status" value="1"/>
</dbReference>
<gene>
    <name evidence="5" type="ORF">BJ554DRAFT_4348</name>
</gene>
<organism evidence="5 6">
    <name type="scientific">Olpidium bornovanus</name>
    <dbReference type="NCBI Taxonomy" id="278681"/>
    <lineage>
        <taxon>Eukaryota</taxon>
        <taxon>Fungi</taxon>
        <taxon>Fungi incertae sedis</taxon>
        <taxon>Olpidiomycota</taxon>
        <taxon>Olpidiomycotina</taxon>
        <taxon>Olpidiomycetes</taxon>
        <taxon>Olpidiales</taxon>
        <taxon>Olpidiaceae</taxon>
        <taxon>Olpidium</taxon>
    </lineage>
</organism>
<dbReference type="PANTHER" id="PTHR22880">
    <property type="entry name" value="FALZ-RELATED BROMODOMAIN-CONTAINING PROTEINS"/>
    <property type="match status" value="1"/>
</dbReference>
<dbReference type="PANTHER" id="PTHR22880:SF225">
    <property type="entry name" value="BROMODOMAIN-CONTAINING PROTEIN BET-1-RELATED"/>
    <property type="match status" value="1"/>
</dbReference>
<dbReference type="PROSITE" id="PS00633">
    <property type="entry name" value="BROMODOMAIN_1"/>
    <property type="match status" value="1"/>
</dbReference>
<dbReference type="GO" id="GO:0006338">
    <property type="term" value="P:chromatin remodeling"/>
    <property type="evidence" value="ECO:0007669"/>
    <property type="project" value="TreeGrafter"/>
</dbReference>
<dbReference type="Pfam" id="PF00439">
    <property type="entry name" value="Bromodomain"/>
    <property type="match status" value="1"/>
</dbReference>
<dbReference type="InterPro" id="IPR036427">
    <property type="entry name" value="Bromodomain-like_sf"/>
</dbReference>
<evidence type="ECO:0000256" key="2">
    <source>
        <dbReference type="PROSITE-ProRule" id="PRU00035"/>
    </source>
</evidence>
<keyword evidence="6" id="KW-1185">Reference proteome</keyword>
<feature type="domain" description="Bromo" evidence="4">
    <location>
        <begin position="122"/>
        <end position="194"/>
    </location>
</feature>
<sequence>MDAEGFAEDVRLIFRSYYRVFGRESTESDMVSRLESLFETQMLRLPRSLDDWPADVVGAGLDSDGENDIRCIARNRPRRAIRPPAPPPRRFSAETQAAPRTPPTDERLKFCSTVLRELRKSEHKAFAWPFLWPVNVEVQGCPDYLDVIKNPMDVSKIGANLAAGEYQSHTQFEEDMNLIVQNCYTYNEPGDPIYERGKRFEALFRRLWAKVPSPESESSEDLANRRNLRTKPQQTMRWKQQAKKLKANPKPGPEQPQRDAQPRRASVRKRPTGDSDSDFEASDAASKFAAPTPTRRRNDRI</sequence>
<name>A0A8H7ZMT7_9FUNG</name>
<accession>A0A8H7ZMT7</accession>
<protein>
    <submittedName>
        <fullName evidence="5">Bromodomain-containing protein</fullName>
    </submittedName>
</protein>
<dbReference type="PROSITE" id="PS50014">
    <property type="entry name" value="BROMODOMAIN_2"/>
    <property type="match status" value="1"/>
</dbReference>
<dbReference type="AlphaFoldDB" id="A0A8H7ZMT7"/>
<dbReference type="GO" id="GO:0005634">
    <property type="term" value="C:nucleus"/>
    <property type="evidence" value="ECO:0007669"/>
    <property type="project" value="TreeGrafter"/>
</dbReference>
<dbReference type="Gene3D" id="1.20.920.10">
    <property type="entry name" value="Bromodomain-like"/>
    <property type="match status" value="1"/>
</dbReference>
<feature type="region of interest" description="Disordered" evidence="3">
    <location>
        <begin position="214"/>
        <end position="301"/>
    </location>
</feature>
<proteinExistence type="predicted"/>
<dbReference type="GO" id="GO:0006355">
    <property type="term" value="P:regulation of DNA-templated transcription"/>
    <property type="evidence" value="ECO:0007669"/>
    <property type="project" value="TreeGrafter"/>
</dbReference>
<keyword evidence="1 2" id="KW-0103">Bromodomain</keyword>
<feature type="region of interest" description="Disordered" evidence="3">
    <location>
        <begin position="76"/>
        <end position="104"/>
    </location>
</feature>
<dbReference type="InterPro" id="IPR018359">
    <property type="entry name" value="Bromodomain_CS"/>
</dbReference>
<dbReference type="Proteomes" id="UP000673691">
    <property type="component" value="Unassembled WGS sequence"/>
</dbReference>
<evidence type="ECO:0000313" key="6">
    <source>
        <dbReference type="Proteomes" id="UP000673691"/>
    </source>
</evidence>
<comment type="caution">
    <text evidence="5">The sequence shown here is derived from an EMBL/GenBank/DDBJ whole genome shotgun (WGS) entry which is preliminary data.</text>
</comment>
<evidence type="ECO:0000256" key="1">
    <source>
        <dbReference type="ARBA" id="ARBA00023117"/>
    </source>
</evidence>
<dbReference type="InterPro" id="IPR001487">
    <property type="entry name" value="Bromodomain"/>
</dbReference>
<dbReference type="InterPro" id="IPR050935">
    <property type="entry name" value="Bromo_chromatin_reader"/>
</dbReference>
<evidence type="ECO:0000259" key="4">
    <source>
        <dbReference type="PROSITE" id="PS50014"/>
    </source>
</evidence>
<evidence type="ECO:0000313" key="5">
    <source>
        <dbReference type="EMBL" id="KAG5456025.1"/>
    </source>
</evidence>